<dbReference type="AlphaFoldDB" id="A0A0L0W0P0"/>
<evidence type="ECO:0000313" key="1">
    <source>
        <dbReference type="EMBL" id="KNF05022.1"/>
    </source>
</evidence>
<evidence type="ECO:0000313" key="2">
    <source>
        <dbReference type="Proteomes" id="UP000054564"/>
    </source>
</evidence>
<name>A0A0L0W0P0_9BASI</name>
<dbReference type="EMBL" id="AJIL01000009">
    <property type="protein sequence ID" value="KNF05022.1"/>
    <property type="molecule type" value="Genomic_DNA"/>
</dbReference>
<accession>A0A0L0W0P0</accession>
<comment type="caution">
    <text evidence="1">The sequence shown here is derived from an EMBL/GenBank/DDBJ whole genome shotgun (WGS) entry which is preliminary data.</text>
</comment>
<protein>
    <submittedName>
        <fullName evidence="1">Uncharacterized protein</fullName>
    </submittedName>
</protein>
<proteinExistence type="predicted"/>
<reference evidence="2" key="1">
    <citation type="submission" date="2014-03" db="EMBL/GenBank/DDBJ databases">
        <title>The Genome Sequence of Puccinia striiformis f. sp. tritici PST-78.</title>
        <authorList>
            <consortium name="The Broad Institute Genome Sequencing Platform"/>
            <person name="Cuomo C."/>
            <person name="Hulbert S."/>
            <person name="Chen X."/>
            <person name="Walker B."/>
            <person name="Young S.K."/>
            <person name="Zeng Q."/>
            <person name="Gargeya S."/>
            <person name="Fitzgerald M."/>
            <person name="Haas B."/>
            <person name="Abouelleil A."/>
            <person name="Alvarado L."/>
            <person name="Arachchi H.M."/>
            <person name="Berlin A.M."/>
            <person name="Chapman S.B."/>
            <person name="Goldberg J."/>
            <person name="Griggs A."/>
            <person name="Gujja S."/>
            <person name="Hansen M."/>
            <person name="Howarth C."/>
            <person name="Imamovic A."/>
            <person name="Larimer J."/>
            <person name="McCowan C."/>
            <person name="Montmayeur A."/>
            <person name="Murphy C."/>
            <person name="Neiman D."/>
            <person name="Pearson M."/>
            <person name="Priest M."/>
            <person name="Roberts A."/>
            <person name="Saif S."/>
            <person name="Shea T."/>
            <person name="Sisk P."/>
            <person name="Sykes S."/>
            <person name="Wortman J."/>
            <person name="Nusbaum C."/>
            <person name="Birren B."/>
        </authorList>
    </citation>
    <scope>NUCLEOTIDE SEQUENCE [LARGE SCALE GENOMIC DNA]</scope>
    <source>
        <strain evidence="2">race PST-78</strain>
    </source>
</reference>
<dbReference type="STRING" id="1165861.A0A0L0W0P0"/>
<gene>
    <name evidence="1" type="ORF">PSTG_01651</name>
</gene>
<keyword evidence="2" id="KW-1185">Reference proteome</keyword>
<dbReference type="Proteomes" id="UP000054564">
    <property type="component" value="Unassembled WGS sequence"/>
</dbReference>
<organism evidence="1 2">
    <name type="scientific">Puccinia striiformis f. sp. tritici PST-78</name>
    <dbReference type="NCBI Taxonomy" id="1165861"/>
    <lineage>
        <taxon>Eukaryota</taxon>
        <taxon>Fungi</taxon>
        <taxon>Dikarya</taxon>
        <taxon>Basidiomycota</taxon>
        <taxon>Pucciniomycotina</taxon>
        <taxon>Pucciniomycetes</taxon>
        <taxon>Pucciniales</taxon>
        <taxon>Pucciniaceae</taxon>
        <taxon>Puccinia</taxon>
    </lineage>
</organism>
<sequence>MPPKKTVQLKQVCLCSSYRCSTNHHLDSEGSSSPGVILSHRTVQNHCLANQKGKLATLDIPTQVDKPDPTLLSDREQSSLLCDFGHLVSLVNIGLKRTIDSELIAKYQHHLRSYLQSSLILFKGRLFAPNHHMAIHTLLNPSRNSVWSDPGEHFLWNDSWVGFSRLVMIIVLENMRLHFSNHSVD</sequence>